<reference evidence="2 3" key="1">
    <citation type="submission" date="2016-03" db="EMBL/GenBank/DDBJ databases">
        <authorList>
            <person name="Ploux O."/>
        </authorList>
    </citation>
    <scope>NUCLEOTIDE SEQUENCE [LARGE SCALE GENOMIC DNA]</scope>
    <source>
        <strain evidence="2 3">UAMH 11012</strain>
    </source>
</reference>
<feature type="compositionally biased region" description="Polar residues" evidence="1">
    <location>
        <begin position="105"/>
        <end position="119"/>
    </location>
</feature>
<feature type="compositionally biased region" description="Polar residues" evidence="1">
    <location>
        <begin position="23"/>
        <end position="40"/>
    </location>
</feature>
<sequence length="141" mass="16109">MAPRAPVRASLDRGAKHKDASTTKKIVQQSGTTESVTKKTSLPLRTRSSRTNSIKKKTPTPERWIKAASSIRKTSSVKEKSLIKKKSETPEDWEVKADEYENRPASPQQLEHELSSSAPSRRRPNKQIRACWRKSRLRNWC</sequence>
<evidence type="ECO:0000313" key="3">
    <source>
        <dbReference type="Proteomes" id="UP000184330"/>
    </source>
</evidence>
<protein>
    <submittedName>
        <fullName evidence="2">Uncharacterized protein</fullName>
    </submittedName>
</protein>
<feature type="region of interest" description="Disordered" evidence="1">
    <location>
        <begin position="1"/>
        <end position="127"/>
    </location>
</feature>
<dbReference type="EMBL" id="FJOG01000022">
    <property type="protein sequence ID" value="CZR62879.1"/>
    <property type="molecule type" value="Genomic_DNA"/>
</dbReference>
<dbReference type="AlphaFoldDB" id="A0A1L7XCW8"/>
<organism evidence="2 3">
    <name type="scientific">Phialocephala subalpina</name>
    <dbReference type="NCBI Taxonomy" id="576137"/>
    <lineage>
        <taxon>Eukaryota</taxon>
        <taxon>Fungi</taxon>
        <taxon>Dikarya</taxon>
        <taxon>Ascomycota</taxon>
        <taxon>Pezizomycotina</taxon>
        <taxon>Leotiomycetes</taxon>
        <taxon>Helotiales</taxon>
        <taxon>Mollisiaceae</taxon>
        <taxon>Phialocephala</taxon>
        <taxon>Phialocephala fortinii species complex</taxon>
    </lineage>
</organism>
<evidence type="ECO:0000313" key="2">
    <source>
        <dbReference type="EMBL" id="CZR62879.1"/>
    </source>
</evidence>
<proteinExistence type="predicted"/>
<dbReference type="Proteomes" id="UP000184330">
    <property type="component" value="Unassembled WGS sequence"/>
</dbReference>
<keyword evidence="3" id="KW-1185">Reference proteome</keyword>
<evidence type="ECO:0000256" key="1">
    <source>
        <dbReference type="SAM" id="MobiDB-lite"/>
    </source>
</evidence>
<name>A0A1L7XCW8_9HELO</name>
<feature type="compositionally biased region" description="Basic and acidic residues" evidence="1">
    <location>
        <begin position="76"/>
        <end position="102"/>
    </location>
</feature>
<accession>A0A1L7XCW8</accession>
<gene>
    <name evidence="2" type="ORF">PAC_12776</name>
</gene>
<feature type="compositionally biased region" description="Basic and acidic residues" evidence="1">
    <location>
        <begin position="10"/>
        <end position="22"/>
    </location>
</feature>